<gene>
    <name evidence="2" type="ORF">SAMN05192583_1872</name>
</gene>
<protein>
    <recommendedName>
        <fullName evidence="4">Lipoprotein</fullName>
    </recommendedName>
</protein>
<keyword evidence="3" id="KW-1185">Reference proteome</keyword>
<dbReference type="EMBL" id="FOCF01000004">
    <property type="protein sequence ID" value="SEN04836.1"/>
    <property type="molecule type" value="Genomic_DNA"/>
</dbReference>
<feature type="region of interest" description="Disordered" evidence="1">
    <location>
        <begin position="174"/>
        <end position="194"/>
    </location>
</feature>
<dbReference type="AlphaFoldDB" id="A0A1H8DCF5"/>
<evidence type="ECO:0000256" key="1">
    <source>
        <dbReference type="SAM" id="MobiDB-lite"/>
    </source>
</evidence>
<name>A0A1H8DCF5_9SPHN</name>
<dbReference type="PROSITE" id="PS51257">
    <property type="entry name" value="PROKAR_LIPOPROTEIN"/>
    <property type="match status" value="1"/>
</dbReference>
<dbReference type="RefSeq" id="WP_212611422.1">
    <property type="nucleotide sequence ID" value="NZ_FOCF01000004.1"/>
</dbReference>
<accession>A0A1H8DCF5</accession>
<proteinExistence type="predicted"/>
<dbReference type="STRING" id="1166340.SAMN05192583_1872"/>
<organism evidence="2 3">
    <name type="scientific">Sphingomonas gellani</name>
    <dbReference type="NCBI Taxonomy" id="1166340"/>
    <lineage>
        <taxon>Bacteria</taxon>
        <taxon>Pseudomonadati</taxon>
        <taxon>Pseudomonadota</taxon>
        <taxon>Alphaproteobacteria</taxon>
        <taxon>Sphingomonadales</taxon>
        <taxon>Sphingomonadaceae</taxon>
        <taxon>Sphingomonas</taxon>
    </lineage>
</organism>
<feature type="compositionally biased region" description="Polar residues" evidence="1">
    <location>
        <begin position="50"/>
        <end position="60"/>
    </location>
</feature>
<dbReference type="Proteomes" id="UP000199206">
    <property type="component" value="Unassembled WGS sequence"/>
</dbReference>
<evidence type="ECO:0000313" key="2">
    <source>
        <dbReference type="EMBL" id="SEN04836.1"/>
    </source>
</evidence>
<sequence>MRMKVLAVSVVLAGCGPTPSNHADRNRSDAVAPVTANATVTELPAAKEASGSTPAQGTQSCRDEIGPAAAGRLAAQCRAASPATRPPCNVANSCSMIRDEIERSCKLFADTDPLPADLCPTQGAATATTPVSVVRAYYSAIAAHDYGRAYRLWRDEGRASGKSLADFTRGFADTADTSVDPGTPSDPEDAAGSTYVTLPVTVQATTRSGARQRFRGSYVLRRANDVPGASAVDRSWRIDSATLKPVG</sequence>
<feature type="region of interest" description="Disordered" evidence="1">
    <location>
        <begin position="42"/>
        <end position="63"/>
    </location>
</feature>
<reference evidence="3" key="1">
    <citation type="submission" date="2016-10" db="EMBL/GenBank/DDBJ databases">
        <authorList>
            <person name="Varghese N."/>
            <person name="Submissions S."/>
        </authorList>
    </citation>
    <scope>NUCLEOTIDE SEQUENCE [LARGE SCALE GENOMIC DNA]</scope>
    <source>
        <strain evidence="3">S6-262</strain>
    </source>
</reference>
<evidence type="ECO:0000313" key="3">
    <source>
        <dbReference type="Proteomes" id="UP000199206"/>
    </source>
</evidence>
<evidence type="ECO:0008006" key="4">
    <source>
        <dbReference type="Google" id="ProtNLM"/>
    </source>
</evidence>